<proteinExistence type="predicted"/>
<organism evidence="1 2">
    <name type="scientific">Irpex rosettiformis</name>
    <dbReference type="NCBI Taxonomy" id="378272"/>
    <lineage>
        <taxon>Eukaryota</taxon>
        <taxon>Fungi</taxon>
        <taxon>Dikarya</taxon>
        <taxon>Basidiomycota</taxon>
        <taxon>Agaricomycotina</taxon>
        <taxon>Agaricomycetes</taxon>
        <taxon>Polyporales</taxon>
        <taxon>Irpicaceae</taxon>
        <taxon>Irpex</taxon>
    </lineage>
</organism>
<protein>
    <submittedName>
        <fullName evidence="1">Uncharacterized protein</fullName>
    </submittedName>
</protein>
<accession>A0ACB8U562</accession>
<feature type="non-terminal residue" evidence="1">
    <location>
        <position position="1"/>
    </location>
</feature>
<evidence type="ECO:0000313" key="2">
    <source>
        <dbReference type="Proteomes" id="UP001055072"/>
    </source>
</evidence>
<dbReference type="Proteomes" id="UP001055072">
    <property type="component" value="Unassembled WGS sequence"/>
</dbReference>
<comment type="caution">
    <text evidence="1">The sequence shown here is derived from an EMBL/GenBank/DDBJ whole genome shotgun (WGS) entry which is preliminary data.</text>
</comment>
<gene>
    <name evidence="1" type="ORF">BDY19DRAFT_1056906</name>
</gene>
<sequence length="497" mass="56556">MDVDAEVAQSLIGNVHENVNEVDRRSMATVNHCSTQFPSDDILYHIFSLCDPKVDKEHRNTWLACSLVCRQWYTVALPYVFRSLCIGLRHHRHLKHKDLMVDYVQFLSENPHIPKFIHTLCVCYVEIDISAMHTLLGLLPHLRYLYLTSVKFYNSGAPIPEARLRENKCALRKVHLSSFKFYPAEFCHFTDVLGLFDEIEEVTVVGEIIPQAGVRQSEHPNGEREEDIESISDVAAAKALAGNSGRLQCRALFFSNGIYSSSFLPSFLLKVGALQHLSSLVLIVMDDVRCLERLNRLLSLSASTLKFLCLKFIQGPRWFGGGGSKTHREIEQVRSQLKACLKLEELRLYGEISLDSIYRSMKMHSLPRQPIYVEAFRSVVTMTSLVPGNALHNLEFSFSLSKGRSYGHFCAHWLPWSEMREVCSRFRGLRSLKITLVIDSEYKDSCLNYEMQDFANILTAPPPGNLGTCRDCRNVECRRYKEKPNTVTVAVGGEKIA</sequence>
<keyword evidence="2" id="KW-1185">Reference proteome</keyword>
<name>A0ACB8U562_9APHY</name>
<dbReference type="EMBL" id="MU274911">
    <property type="protein sequence ID" value="KAI0089336.1"/>
    <property type="molecule type" value="Genomic_DNA"/>
</dbReference>
<evidence type="ECO:0000313" key="1">
    <source>
        <dbReference type="EMBL" id="KAI0089336.1"/>
    </source>
</evidence>
<reference evidence="1" key="1">
    <citation type="journal article" date="2021" name="Environ. Microbiol.">
        <title>Gene family expansions and transcriptome signatures uncover fungal adaptations to wood decay.</title>
        <authorList>
            <person name="Hage H."/>
            <person name="Miyauchi S."/>
            <person name="Viragh M."/>
            <person name="Drula E."/>
            <person name="Min B."/>
            <person name="Chaduli D."/>
            <person name="Navarro D."/>
            <person name="Favel A."/>
            <person name="Norest M."/>
            <person name="Lesage-Meessen L."/>
            <person name="Balint B."/>
            <person name="Merenyi Z."/>
            <person name="de Eugenio L."/>
            <person name="Morin E."/>
            <person name="Martinez A.T."/>
            <person name="Baldrian P."/>
            <person name="Stursova M."/>
            <person name="Martinez M.J."/>
            <person name="Novotny C."/>
            <person name="Magnuson J.K."/>
            <person name="Spatafora J.W."/>
            <person name="Maurice S."/>
            <person name="Pangilinan J."/>
            <person name="Andreopoulos W."/>
            <person name="LaButti K."/>
            <person name="Hundley H."/>
            <person name="Na H."/>
            <person name="Kuo A."/>
            <person name="Barry K."/>
            <person name="Lipzen A."/>
            <person name="Henrissat B."/>
            <person name="Riley R."/>
            <person name="Ahrendt S."/>
            <person name="Nagy L.G."/>
            <person name="Grigoriev I.V."/>
            <person name="Martin F."/>
            <person name="Rosso M.N."/>
        </authorList>
    </citation>
    <scope>NUCLEOTIDE SEQUENCE</scope>
    <source>
        <strain evidence="1">CBS 384.51</strain>
    </source>
</reference>